<dbReference type="InterPro" id="IPR006311">
    <property type="entry name" value="TAT_signal"/>
</dbReference>
<accession>A0ABW5Z0N6</accession>
<dbReference type="SUPFAM" id="SSF56300">
    <property type="entry name" value="Metallo-dependent phosphatases"/>
    <property type="match status" value="1"/>
</dbReference>
<dbReference type="InterPro" id="IPR004843">
    <property type="entry name" value="Calcineurin-like_PHP"/>
</dbReference>
<comment type="caution">
    <text evidence="3">The sequence shown here is derived from an EMBL/GenBank/DDBJ whole genome shotgun (WGS) entry which is preliminary data.</text>
</comment>
<name>A0ABW5Z0N6_9SPHI</name>
<feature type="domain" description="Calcineurin-like phosphoesterase" evidence="2">
    <location>
        <begin position="48"/>
        <end position="244"/>
    </location>
</feature>
<dbReference type="InterPro" id="IPR029052">
    <property type="entry name" value="Metallo-depent_PP-like"/>
</dbReference>
<organism evidence="3 4">
    <name type="scientific">Sphingobacterium anhuiense</name>
    <dbReference type="NCBI Taxonomy" id="493780"/>
    <lineage>
        <taxon>Bacteria</taxon>
        <taxon>Pseudomonadati</taxon>
        <taxon>Bacteroidota</taxon>
        <taxon>Sphingobacteriia</taxon>
        <taxon>Sphingobacteriales</taxon>
        <taxon>Sphingobacteriaceae</taxon>
        <taxon>Sphingobacterium</taxon>
    </lineage>
</organism>
<dbReference type="PANTHER" id="PTHR43143:SF1">
    <property type="entry name" value="SERINE_THREONINE-PROTEIN PHOSPHATASE CPPED1"/>
    <property type="match status" value="1"/>
</dbReference>
<dbReference type="Proteomes" id="UP001597509">
    <property type="component" value="Unassembled WGS sequence"/>
</dbReference>
<sequence>MSKIKPYDRRSFLRQAGIALVATGAATVKSYGFSAHEPQFSNQKPIQIGWITDLHHGFCKDAQQRLKVFLKEASKRKLDFILQGGDFCHPTKAAQEFVALWETYPGERYHVLGNHDMDLGTKEDIMKLWKMDKKYYSFDKGDFHFIILDCNYILKDGAYIDYANSNYYIDQANRDLINPEQIQWLKEDLANTNKQTIIISHQAFDEIWDGCSVPNRLAVRKIIDDANNNTQFQKVIACFNGHHHLDDYSYINKVHYFQMNSASFSYVGDGFGSDGGRAMYRDPLFAFVTIDPSGRITIAGKESQFESPTPTDTKHPDAARLTASISNRKLDFRSKP</sequence>
<dbReference type="GO" id="GO:0016787">
    <property type="term" value="F:hydrolase activity"/>
    <property type="evidence" value="ECO:0007669"/>
    <property type="project" value="UniProtKB-KW"/>
</dbReference>
<feature type="region of interest" description="Disordered" evidence="1">
    <location>
        <begin position="300"/>
        <end position="320"/>
    </location>
</feature>
<protein>
    <submittedName>
        <fullName evidence="3">Metallophosphoesterase family protein</fullName>
        <ecNumber evidence="3">3.1.-.-</ecNumber>
    </submittedName>
</protein>
<evidence type="ECO:0000313" key="3">
    <source>
        <dbReference type="EMBL" id="MFD2905751.1"/>
    </source>
</evidence>
<evidence type="ECO:0000313" key="4">
    <source>
        <dbReference type="Proteomes" id="UP001597509"/>
    </source>
</evidence>
<keyword evidence="3" id="KW-0378">Hydrolase</keyword>
<reference evidence="4" key="1">
    <citation type="journal article" date="2019" name="Int. J. Syst. Evol. Microbiol.">
        <title>The Global Catalogue of Microorganisms (GCM) 10K type strain sequencing project: providing services to taxonomists for standard genome sequencing and annotation.</title>
        <authorList>
            <consortium name="The Broad Institute Genomics Platform"/>
            <consortium name="The Broad Institute Genome Sequencing Center for Infectious Disease"/>
            <person name="Wu L."/>
            <person name="Ma J."/>
        </authorList>
    </citation>
    <scope>NUCLEOTIDE SEQUENCE [LARGE SCALE GENOMIC DNA]</scope>
    <source>
        <strain evidence="4">KCTC 22209</strain>
    </source>
</reference>
<proteinExistence type="predicted"/>
<evidence type="ECO:0000259" key="2">
    <source>
        <dbReference type="Pfam" id="PF00149"/>
    </source>
</evidence>
<dbReference type="PROSITE" id="PS51318">
    <property type="entry name" value="TAT"/>
    <property type="match status" value="1"/>
</dbReference>
<dbReference type="Pfam" id="PF00149">
    <property type="entry name" value="Metallophos"/>
    <property type="match status" value="1"/>
</dbReference>
<dbReference type="EMBL" id="JBHUPE010000007">
    <property type="protein sequence ID" value="MFD2905751.1"/>
    <property type="molecule type" value="Genomic_DNA"/>
</dbReference>
<dbReference type="Gene3D" id="3.60.21.10">
    <property type="match status" value="1"/>
</dbReference>
<dbReference type="InterPro" id="IPR051918">
    <property type="entry name" value="STPP_CPPED1"/>
</dbReference>
<dbReference type="EC" id="3.1.-.-" evidence="3"/>
<gene>
    <name evidence="3" type="ORF">ACFS6I_17615</name>
</gene>
<dbReference type="PANTHER" id="PTHR43143">
    <property type="entry name" value="METALLOPHOSPHOESTERASE, CALCINEURIN SUPERFAMILY"/>
    <property type="match status" value="1"/>
</dbReference>
<evidence type="ECO:0000256" key="1">
    <source>
        <dbReference type="SAM" id="MobiDB-lite"/>
    </source>
</evidence>
<dbReference type="RefSeq" id="WP_380922547.1">
    <property type="nucleotide sequence ID" value="NZ_JBHUPE010000007.1"/>
</dbReference>
<keyword evidence="4" id="KW-1185">Reference proteome</keyword>